<feature type="transmembrane region" description="Helical" evidence="1">
    <location>
        <begin position="29"/>
        <end position="48"/>
    </location>
</feature>
<name>A0A1G4W9T1_9FLAO</name>
<dbReference type="EMBL" id="FMTY01000013">
    <property type="protein sequence ID" value="SCX19106.1"/>
    <property type="molecule type" value="Genomic_DNA"/>
</dbReference>
<proteinExistence type="predicted"/>
<evidence type="ECO:0000313" key="3">
    <source>
        <dbReference type="Proteomes" id="UP000182124"/>
    </source>
</evidence>
<evidence type="ECO:0000313" key="2">
    <source>
        <dbReference type="EMBL" id="SCX19106.1"/>
    </source>
</evidence>
<dbReference type="STRING" id="329186.SAMN02927925_02769"/>
<evidence type="ECO:0008006" key="4">
    <source>
        <dbReference type="Google" id="ProtNLM"/>
    </source>
</evidence>
<gene>
    <name evidence="2" type="ORF">SAMN02927925_02769</name>
</gene>
<dbReference type="AlphaFoldDB" id="A0A1G4W9T1"/>
<reference evidence="2 3" key="1">
    <citation type="submission" date="2016-10" db="EMBL/GenBank/DDBJ databases">
        <authorList>
            <person name="de Groot N.N."/>
        </authorList>
    </citation>
    <scope>NUCLEOTIDE SEQUENCE [LARGE SCALE GENOMIC DNA]</scope>
    <source>
        <strain evidence="2 3">CGMCC 1.3801</strain>
    </source>
</reference>
<organism evidence="2 3">
    <name type="scientific">Flavobacterium saliperosum</name>
    <dbReference type="NCBI Taxonomy" id="329186"/>
    <lineage>
        <taxon>Bacteria</taxon>
        <taxon>Pseudomonadati</taxon>
        <taxon>Bacteroidota</taxon>
        <taxon>Flavobacteriia</taxon>
        <taxon>Flavobacteriales</taxon>
        <taxon>Flavobacteriaceae</taxon>
        <taxon>Flavobacterium</taxon>
    </lineage>
</organism>
<keyword evidence="1" id="KW-0472">Membrane</keyword>
<sequence>MNNLEKNLDEEERQLKEQLARLPKKKWQIWRLILVGLLGPFILPYLPMKRGPLSERMGYEDSVLLFGGIYLLVIPIACYMHFQKVNQEMCAIESKLIRLKFKKSEITENDI</sequence>
<protein>
    <recommendedName>
        <fullName evidence="4">DUF485 domain-containing protein</fullName>
    </recommendedName>
</protein>
<dbReference type="Proteomes" id="UP000182124">
    <property type="component" value="Unassembled WGS sequence"/>
</dbReference>
<evidence type="ECO:0000256" key="1">
    <source>
        <dbReference type="SAM" id="Phobius"/>
    </source>
</evidence>
<dbReference type="RefSeq" id="WP_035654629.1">
    <property type="nucleotide sequence ID" value="NZ_FMTY01000013.1"/>
</dbReference>
<feature type="transmembrane region" description="Helical" evidence="1">
    <location>
        <begin position="63"/>
        <end position="82"/>
    </location>
</feature>
<accession>A0A1G4W9T1</accession>
<keyword evidence="1" id="KW-1133">Transmembrane helix</keyword>
<keyword evidence="1" id="KW-0812">Transmembrane</keyword>